<feature type="compositionally biased region" description="Low complexity" evidence="1">
    <location>
        <begin position="71"/>
        <end position="88"/>
    </location>
</feature>
<evidence type="ECO:0000256" key="1">
    <source>
        <dbReference type="SAM" id="MobiDB-lite"/>
    </source>
</evidence>
<evidence type="ECO:0000313" key="3">
    <source>
        <dbReference type="RefSeq" id="XP_048321025.2"/>
    </source>
</evidence>
<feature type="compositionally biased region" description="Low complexity" evidence="1">
    <location>
        <begin position="26"/>
        <end position="46"/>
    </location>
</feature>
<feature type="region of interest" description="Disordered" evidence="1">
    <location>
        <begin position="414"/>
        <end position="433"/>
    </location>
</feature>
<organism evidence="2 3">
    <name type="scientific">Ziziphus jujuba</name>
    <name type="common">Chinese jujube</name>
    <name type="synonym">Ziziphus sativa</name>
    <dbReference type="NCBI Taxonomy" id="326968"/>
    <lineage>
        <taxon>Eukaryota</taxon>
        <taxon>Viridiplantae</taxon>
        <taxon>Streptophyta</taxon>
        <taxon>Embryophyta</taxon>
        <taxon>Tracheophyta</taxon>
        <taxon>Spermatophyta</taxon>
        <taxon>Magnoliopsida</taxon>
        <taxon>eudicotyledons</taxon>
        <taxon>Gunneridae</taxon>
        <taxon>Pentapetalae</taxon>
        <taxon>rosids</taxon>
        <taxon>fabids</taxon>
        <taxon>Rosales</taxon>
        <taxon>Rhamnaceae</taxon>
        <taxon>Paliureae</taxon>
        <taxon>Ziziphus</taxon>
    </lineage>
</organism>
<feature type="compositionally biased region" description="Acidic residues" evidence="1">
    <location>
        <begin position="416"/>
        <end position="428"/>
    </location>
</feature>
<feature type="compositionally biased region" description="Acidic residues" evidence="1">
    <location>
        <begin position="148"/>
        <end position="181"/>
    </location>
</feature>
<dbReference type="PANTHER" id="PTHR34546:SF3">
    <property type="entry name" value="OS06G0153600 PROTEIN"/>
    <property type="match status" value="1"/>
</dbReference>
<evidence type="ECO:0000313" key="2">
    <source>
        <dbReference type="Proteomes" id="UP001652623"/>
    </source>
</evidence>
<accession>A0ABM3I5I7</accession>
<dbReference type="GeneID" id="107432541"/>
<proteinExistence type="predicted"/>
<sequence>MDPYDEQRLRAEVIYLHYLWHQGPPTNSNTNTNTATSTNTYANAHTFTNTTNGKRVRGQWSERPKKKPLNSDPQPDSSTTTTTQSQWPCPTPIQDSAPGTSSGWPAMKPISVPSTRPMSAEEQARHSQFQLQYTALDTCREFFSRNDDDSDIDDDEDEDEWSREGDEYWLDDDDDDGDGDDGEKENFDFFLRLFVENNELRTYYEENSEGGEFVCLVCSGLEKKNSKKKIIKGCHGLLQHSITISKTGKKRAHRTFGKVICKVMGWDIDRLPMIVAKDEPLGRSLAKAVEIQDEAEANAGKIGDDSGGVADNAVTLNVKDSETAEEVECDGQQNGGEKLLTCEVSNKSLVSTSEWLCEKPNEDSPSAVLEWPTLTPHSASATSSVLAEDQSRFAAIRLQQKALKTCQDFLASNSESDSDEFESQEEDDYNLKGEDASEDCDELKFFLRVFTEDHNLRSFYENNYESGEFYCLVCAGIRKKIWKRFTGCVALVQHSTAISKTKKKLAHRAYGQIICKVLGWDINRVSTSMLEGKSLGPSLAKSDNLQGEFKEKSDTCKDCLQSSENNLTGGNHD</sequence>
<feature type="region of interest" description="Disordered" evidence="1">
    <location>
        <begin position="22"/>
        <end position="127"/>
    </location>
</feature>
<reference evidence="3" key="1">
    <citation type="submission" date="2025-08" db="UniProtKB">
        <authorList>
            <consortium name="RefSeq"/>
        </authorList>
    </citation>
    <scope>IDENTIFICATION</scope>
    <source>
        <tissue evidence="3">Seedling</tissue>
    </source>
</reference>
<name>A0ABM3I5I7_ZIZJJ</name>
<dbReference type="Proteomes" id="UP001652623">
    <property type="component" value="Chromosome 11"/>
</dbReference>
<dbReference type="RefSeq" id="XP_048321025.2">
    <property type="nucleotide sequence ID" value="XM_048465068.2"/>
</dbReference>
<dbReference type="PANTHER" id="PTHR34546">
    <property type="entry name" value="OS06G0153600 PROTEIN"/>
    <property type="match status" value="1"/>
</dbReference>
<protein>
    <submittedName>
        <fullName evidence="3">Uncharacterized protein LOC107432541</fullName>
    </submittedName>
</protein>
<feature type="compositionally biased region" description="Polar residues" evidence="1">
    <location>
        <begin position="93"/>
        <end position="103"/>
    </location>
</feature>
<keyword evidence="2" id="KW-1185">Reference proteome</keyword>
<feature type="region of interest" description="Disordered" evidence="1">
    <location>
        <begin position="144"/>
        <end position="181"/>
    </location>
</feature>
<gene>
    <name evidence="3" type="primary">LOC107432541</name>
</gene>